<keyword evidence="1" id="KW-0732">Signal</keyword>
<dbReference type="OrthoDB" id="6419576at2759"/>
<dbReference type="AlphaFoldDB" id="A0A8J2JBA4"/>
<keyword evidence="3" id="KW-1185">Reference proteome</keyword>
<feature type="signal peptide" evidence="1">
    <location>
        <begin position="1"/>
        <end position="19"/>
    </location>
</feature>
<protein>
    <submittedName>
        <fullName evidence="2">Uncharacterized protein</fullName>
    </submittedName>
</protein>
<evidence type="ECO:0000256" key="1">
    <source>
        <dbReference type="SAM" id="SignalP"/>
    </source>
</evidence>
<evidence type="ECO:0000313" key="2">
    <source>
        <dbReference type="EMBL" id="CAG7698999.1"/>
    </source>
</evidence>
<accession>A0A8J2JBA4</accession>
<dbReference type="Proteomes" id="UP000708208">
    <property type="component" value="Unassembled WGS sequence"/>
</dbReference>
<dbReference type="Pfam" id="PF16984">
    <property type="entry name" value="Grp7_allergen"/>
    <property type="match status" value="1"/>
</dbReference>
<comment type="caution">
    <text evidence="2">The sequence shown here is derived from an EMBL/GenBank/DDBJ whole genome shotgun (WGS) entry which is preliminary data.</text>
</comment>
<evidence type="ECO:0000313" key="3">
    <source>
        <dbReference type="Proteomes" id="UP000708208"/>
    </source>
</evidence>
<gene>
    <name evidence="2" type="ORF">AFUS01_LOCUS4142</name>
</gene>
<feature type="chain" id="PRO_5035167792" evidence="1">
    <location>
        <begin position="20"/>
        <end position="243"/>
    </location>
</feature>
<dbReference type="InterPro" id="IPR020234">
    <property type="entry name" value="Mite_allergen_group-7"/>
</dbReference>
<sequence length="243" mass="25444">MKIFVFTAFLLLSVNPGECDLKDLITNVVSQATKAVSLGVSGIVNTWIDTILDAIPLVSKTLGLNSLPLKNFDIPITPSLLGMTIKATLSNATISGFDTLHRIGSGSLETDVKTLTAIVSFVAGVDNATLSGRLVNTLINIGAEISLTLAHVNASVVLTAIMGSGGSYVRLSTLNLTDVRGVNLKITGLGPLLNGMVEKIGGLVLSAVRNPIRNAVENALNETFTMILNDPKFLTGKIAVLFG</sequence>
<proteinExistence type="predicted"/>
<dbReference type="EMBL" id="CAJVCH010025734">
    <property type="protein sequence ID" value="CAG7698999.1"/>
    <property type="molecule type" value="Genomic_DNA"/>
</dbReference>
<organism evidence="2 3">
    <name type="scientific">Allacma fusca</name>
    <dbReference type="NCBI Taxonomy" id="39272"/>
    <lineage>
        <taxon>Eukaryota</taxon>
        <taxon>Metazoa</taxon>
        <taxon>Ecdysozoa</taxon>
        <taxon>Arthropoda</taxon>
        <taxon>Hexapoda</taxon>
        <taxon>Collembola</taxon>
        <taxon>Symphypleona</taxon>
        <taxon>Sminthuridae</taxon>
        <taxon>Allacma</taxon>
    </lineage>
</organism>
<name>A0A8J2JBA4_9HEXA</name>
<reference evidence="2" key="1">
    <citation type="submission" date="2021-06" db="EMBL/GenBank/DDBJ databases">
        <authorList>
            <person name="Hodson N. C."/>
            <person name="Mongue J. A."/>
            <person name="Jaron S. K."/>
        </authorList>
    </citation>
    <scope>NUCLEOTIDE SEQUENCE</scope>
</reference>